<name>A0ABW9JHB8_9SPHI</name>
<reference evidence="1 2" key="1">
    <citation type="submission" date="2024-12" db="EMBL/GenBank/DDBJ databases">
        <authorList>
            <person name="Hu S."/>
        </authorList>
    </citation>
    <scope>NUCLEOTIDE SEQUENCE [LARGE SCALE GENOMIC DNA]</scope>
    <source>
        <strain evidence="1 2">P-25</strain>
    </source>
</reference>
<dbReference type="EMBL" id="SRMP02000002">
    <property type="protein sequence ID" value="MFN0290337.1"/>
    <property type="molecule type" value="Genomic_DNA"/>
</dbReference>
<sequence length="272" mass="31118">MRKHMFPIFLAILAAIATIGGAIWQAIEKNEADRKADANQLKADKSQAEAIEYLKQLNAKNAEIQELQKLNISKAEKIIKDQNETFKHVTGDGVPEVWIGGSKTDKYLISAHNTSNYPLYDLQIDQIDLSELVKQPLIAVGSVDHFDDAVLESLTVPFVSATVMPPKTQIDIPIKLFKKKEMDFVMYKIHTRHGLFFQYCAILNIPKHNRISFKFVIFKWVDGKYIEVASNTDTNSKEFLSKNCPYYKKEIKVEDIRKVATYFFTKWPLLSA</sequence>
<proteinExistence type="predicted"/>
<dbReference type="Proteomes" id="UP001517367">
    <property type="component" value="Unassembled WGS sequence"/>
</dbReference>
<evidence type="ECO:0000313" key="1">
    <source>
        <dbReference type="EMBL" id="MFN0290337.1"/>
    </source>
</evidence>
<dbReference type="RefSeq" id="WP_138729569.1">
    <property type="nucleotide sequence ID" value="NZ_SRMP02000002.1"/>
</dbReference>
<keyword evidence="2" id="KW-1185">Reference proteome</keyword>
<evidence type="ECO:0000313" key="2">
    <source>
        <dbReference type="Proteomes" id="UP001517367"/>
    </source>
</evidence>
<organism evidence="1 2">
    <name type="scientific">Pedobacter helvus</name>
    <dbReference type="NCBI Taxonomy" id="2563444"/>
    <lineage>
        <taxon>Bacteria</taxon>
        <taxon>Pseudomonadati</taxon>
        <taxon>Bacteroidota</taxon>
        <taxon>Sphingobacteriia</taxon>
        <taxon>Sphingobacteriales</taxon>
        <taxon>Sphingobacteriaceae</taxon>
        <taxon>Pedobacter</taxon>
    </lineage>
</organism>
<comment type="caution">
    <text evidence="1">The sequence shown here is derived from an EMBL/GenBank/DDBJ whole genome shotgun (WGS) entry which is preliminary data.</text>
</comment>
<gene>
    <name evidence="1" type="ORF">E5L68_002990</name>
</gene>
<accession>A0ABW9JHB8</accession>
<protein>
    <submittedName>
        <fullName evidence="1">Uncharacterized protein</fullName>
    </submittedName>
</protein>